<keyword evidence="1" id="KW-0472">Membrane</keyword>
<evidence type="ECO:0000259" key="2">
    <source>
        <dbReference type="Pfam" id="PF13386"/>
    </source>
</evidence>
<feature type="transmembrane region" description="Helical" evidence="1">
    <location>
        <begin position="72"/>
        <end position="95"/>
    </location>
</feature>
<proteinExistence type="predicted"/>
<feature type="transmembrane region" description="Helical" evidence="1">
    <location>
        <begin position="140"/>
        <end position="165"/>
    </location>
</feature>
<evidence type="ECO:0000313" key="3">
    <source>
        <dbReference type="EMBL" id="CRX38897.1"/>
    </source>
</evidence>
<keyword evidence="1" id="KW-0812">Transmembrane</keyword>
<keyword evidence="1" id="KW-1133">Transmembrane helix</keyword>
<dbReference type="PANTHER" id="PTHR42208">
    <property type="entry name" value="HEAVY METAL TRANSPORTER-RELATED"/>
    <property type="match status" value="1"/>
</dbReference>
<dbReference type="Pfam" id="PF13386">
    <property type="entry name" value="DsbD_2"/>
    <property type="match status" value="1"/>
</dbReference>
<accession>A0A0H5DQS2</accession>
<dbReference type="OrthoDB" id="9800141at2"/>
<reference evidence="4" key="1">
    <citation type="submission" date="2015-06" db="EMBL/GenBank/DDBJ databases">
        <authorList>
            <person name="Bertelli C."/>
        </authorList>
    </citation>
    <scope>NUCLEOTIDE SEQUENCE [LARGE SCALE GENOMIC DNA]</scope>
    <source>
        <strain evidence="4">CRIB-30</strain>
    </source>
</reference>
<feature type="transmembrane region" description="Helical" evidence="1">
    <location>
        <begin position="39"/>
        <end position="60"/>
    </location>
</feature>
<dbReference type="Proteomes" id="UP000220251">
    <property type="component" value="Unassembled WGS sequence"/>
</dbReference>
<dbReference type="EMBL" id="CWGJ01000025">
    <property type="protein sequence ID" value="CRX38897.1"/>
    <property type="molecule type" value="Genomic_DNA"/>
</dbReference>
<evidence type="ECO:0000256" key="1">
    <source>
        <dbReference type="SAM" id="Phobius"/>
    </source>
</evidence>
<feature type="domain" description="Urease accessory protein UreH-like transmembrane" evidence="2">
    <location>
        <begin position="7"/>
        <end position="187"/>
    </location>
</feature>
<dbReference type="PANTHER" id="PTHR42208:SF1">
    <property type="entry name" value="HEAVY METAL TRANSPORTER"/>
    <property type="match status" value="1"/>
</dbReference>
<name>A0A0H5DQS2_9BACT</name>
<feature type="transmembrane region" description="Helical" evidence="1">
    <location>
        <begin position="186"/>
        <end position="207"/>
    </location>
</feature>
<sequence>MALLLSMLPVYLAGNLHCIGMCGPLVMTISSHPYRMLYFFGRALSFSLLGLTSATFGMALEISLKNAGIPALASFLFGFLMLFFTCAALISEASLMPSALAKRLAKASGVLASFLLRGSPAGTFYFGFFTPLLPCGQTLLVFSAIALFGDPLAGLVNGFLFALLTSPSLFLAMKVPALLRADKKKLNYLLPLAAAPAALLAILRGSAEMGWINHMALELPLGIHLALY</sequence>
<organism evidence="3 4">
    <name type="scientific">Estrella lausannensis</name>
    <dbReference type="NCBI Taxonomy" id="483423"/>
    <lineage>
        <taxon>Bacteria</taxon>
        <taxon>Pseudomonadati</taxon>
        <taxon>Chlamydiota</taxon>
        <taxon>Chlamydiia</taxon>
        <taxon>Parachlamydiales</taxon>
        <taxon>Candidatus Criblamydiaceae</taxon>
        <taxon>Estrella</taxon>
    </lineage>
</organism>
<protein>
    <submittedName>
        <fullName evidence="3">Conserved putative membrane protein</fullName>
    </submittedName>
</protein>
<dbReference type="AlphaFoldDB" id="A0A0H5DQS2"/>
<dbReference type="RefSeq" id="WP_098038758.1">
    <property type="nucleotide sequence ID" value="NZ_CWGJ01000025.1"/>
</dbReference>
<evidence type="ECO:0000313" key="4">
    <source>
        <dbReference type="Proteomes" id="UP000220251"/>
    </source>
</evidence>
<dbReference type="InterPro" id="IPR039447">
    <property type="entry name" value="UreH-like_TM_dom"/>
</dbReference>
<keyword evidence="4" id="KW-1185">Reference proteome</keyword>
<gene>
    <name evidence="3" type="ORF">ELAC_1569</name>
</gene>
<feature type="transmembrane region" description="Helical" evidence="1">
    <location>
        <begin position="6"/>
        <end position="27"/>
    </location>
</feature>